<dbReference type="EMBL" id="JAVRRG010000041">
    <property type="protein sequence ID" value="KAK5093585.1"/>
    <property type="molecule type" value="Genomic_DNA"/>
</dbReference>
<feature type="compositionally biased region" description="Basic and acidic residues" evidence="1">
    <location>
        <begin position="80"/>
        <end position="91"/>
    </location>
</feature>
<proteinExistence type="predicted"/>
<feature type="compositionally biased region" description="Polar residues" evidence="1">
    <location>
        <begin position="8"/>
        <end position="20"/>
    </location>
</feature>
<feature type="compositionally biased region" description="Polar residues" evidence="1">
    <location>
        <begin position="70"/>
        <end position="79"/>
    </location>
</feature>
<feature type="region of interest" description="Disordered" evidence="1">
    <location>
        <begin position="1"/>
        <end position="91"/>
    </location>
</feature>
<protein>
    <submittedName>
        <fullName evidence="2">Uncharacterized protein</fullName>
    </submittedName>
</protein>
<evidence type="ECO:0000256" key="1">
    <source>
        <dbReference type="SAM" id="MobiDB-lite"/>
    </source>
</evidence>
<keyword evidence="3" id="KW-1185">Reference proteome</keyword>
<sequence>MFEERMNNSDASNSQDSYGETEQGLKGLSRSTTSSSPNTQPPDHAEPSKASANSNNTTNASSKNTTTSSLSPTALNETYHNSDIDKNWAKY</sequence>
<evidence type="ECO:0000313" key="3">
    <source>
        <dbReference type="Proteomes" id="UP001345013"/>
    </source>
</evidence>
<dbReference type="Proteomes" id="UP001345013">
    <property type="component" value="Unassembled WGS sequence"/>
</dbReference>
<name>A0ABR0KCT5_9EURO</name>
<gene>
    <name evidence="2" type="ORF">LTR24_004137</name>
</gene>
<feature type="compositionally biased region" description="Low complexity" evidence="1">
    <location>
        <begin position="29"/>
        <end position="69"/>
    </location>
</feature>
<comment type="caution">
    <text evidence="2">The sequence shown here is derived from an EMBL/GenBank/DDBJ whole genome shotgun (WGS) entry which is preliminary data.</text>
</comment>
<organism evidence="2 3">
    <name type="scientific">Lithohypha guttulata</name>
    <dbReference type="NCBI Taxonomy" id="1690604"/>
    <lineage>
        <taxon>Eukaryota</taxon>
        <taxon>Fungi</taxon>
        <taxon>Dikarya</taxon>
        <taxon>Ascomycota</taxon>
        <taxon>Pezizomycotina</taxon>
        <taxon>Eurotiomycetes</taxon>
        <taxon>Chaetothyriomycetidae</taxon>
        <taxon>Chaetothyriales</taxon>
        <taxon>Trichomeriaceae</taxon>
        <taxon>Lithohypha</taxon>
    </lineage>
</organism>
<accession>A0ABR0KCT5</accession>
<reference evidence="2 3" key="1">
    <citation type="submission" date="2023-08" db="EMBL/GenBank/DDBJ databases">
        <title>Black Yeasts Isolated from many extreme environments.</title>
        <authorList>
            <person name="Coleine C."/>
            <person name="Stajich J.E."/>
            <person name="Selbmann L."/>
        </authorList>
    </citation>
    <scope>NUCLEOTIDE SEQUENCE [LARGE SCALE GENOMIC DNA]</scope>
    <source>
        <strain evidence="2 3">CCFEE 5885</strain>
    </source>
</reference>
<evidence type="ECO:0000313" key="2">
    <source>
        <dbReference type="EMBL" id="KAK5093585.1"/>
    </source>
</evidence>